<dbReference type="EMBL" id="JAHDVG010000468">
    <property type="protein sequence ID" value="KAH1181796.1"/>
    <property type="molecule type" value="Genomic_DNA"/>
</dbReference>
<name>A0A9D3XL33_9SAUR</name>
<evidence type="ECO:0000313" key="2">
    <source>
        <dbReference type="Proteomes" id="UP000827986"/>
    </source>
</evidence>
<proteinExistence type="predicted"/>
<dbReference type="SUPFAM" id="SSF51735">
    <property type="entry name" value="NAD(P)-binding Rossmann-fold domains"/>
    <property type="match status" value="1"/>
</dbReference>
<evidence type="ECO:0000313" key="1">
    <source>
        <dbReference type="EMBL" id="KAH1181796.1"/>
    </source>
</evidence>
<dbReference type="AlphaFoldDB" id="A0A9D3XL33"/>
<evidence type="ECO:0008006" key="3">
    <source>
        <dbReference type="Google" id="ProtNLM"/>
    </source>
</evidence>
<dbReference type="Gene3D" id="3.40.50.720">
    <property type="entry name" value="NAD(P)-binding Rossmann-like Domain"/>
    <property type="match status" value="1"/>
</dbReference>
<sequence>MAGFNVRSVLVTGANRGIGLELVKQFLGKSNPPEWVFATCRDPEGERAQQLKNLVSRHPNLVIVALEATDPASIKAAAARVEEHLKGSGLNLLLNNAGVLKLSTLESETPENMSLVYTTNVTGPLLVSQAFLPLLKKAAQGSNQKGLSCSKAAIVNMSSEAGSITNLFVWHVGQAIAYRCSKAALNMLTKCQSLGYEGDGILSIAVHPGWVQTDMGISLSPEAPLTVDASVRGILNVLPTLSEKDNGAFVSWEGITELDVQASRPDDRCASSPQHLCQWV</sequence>
<organism evidence="1 2">
    <name type="scientific">Mauremys mutica</name>
    <name type="common">yellowpond turtle</name>
    <dbReference type="NCBI Taxonomy" id="74926"/>
    <lineage>
        <taxon>Eukaryota</taxon>
        <taxon>Metazoa</taxon>
        <taxon>Chordata</taxon>
        <taxon>Craniata</taxon>
        <taxon>Vertebrata</taxon>
        <taxon>Euteleostomi</taxon>
        <taxon>Archelosauria</taxon>
        <taxon>Testudinata</taxon>
        <taxon>Testudines</taxon>
        <taxon>Cryptodira</taxon>
        <taxon>Durocryptodira</taxon>
        <taxon>Testudinoidea</taxon>
        <taxon>Geoemydidae</taxon>
        <taxon>Geoemydinae</taxon>
        <taxon>Mauremys</taxon>
    </lineage>
</organism>
<dbReference type="InterPro" id="IPR051468">
    <property type="entry name" value="Fungal_SecMetab_SDRs"/>
</dbReference>
<dbReference type="Proteomes" id="UP000827986">
    <property type="component" value="Unassembled WGS sequence"/>
</dbReference>
<dbReference type="PANTHER" id="PTHR43544">
    <property type="entry name" value="SHORT-CHAIN DEHYDROGENASE/REDUCTASE"/>
    <property type="match status" value="1"/>
</dbReference>
<comment type="caution">
    <text evidence="1">The sequence shown here is derived from an EMBL/GenBank/DDBJ whole genome shotgun (WGS) entry which is preliminary data.</text>
</comment>
<keyword evidence="2" id="KW-1185">Reference proteome</keyword>
<dbReference type="GO" id="GO:0016491">
    <property type="term" value="F:oxidoreductase activity"/>
    <property type="evidence" value="ECO:0007669"/>
    <property type="project" value="TreeGrafter"/>
</dbReference>
<dbReference type="Pfam" id="PF00106">
    <property type="entry name" value="adh_short"/>
    <property type="match status" value="1"/>
</dbReference>
<reference evidence="1" key="1">
    <citation type="submission" date="2021-09" db="EMBL/GenBank/DDBJ databases">
        <title>The genome of Mauremys mutica provides insights into the evolution of semi-aquatic lifestyle.</title>
        <authorList>
            <person name="Gong S."/>
            <person name="Gao Y."/>
        </authorList>
    </citation>
    <scope>NUCLEOTIDE SEQUENCE</scope>
    <source>
        <strain evidence="1">MM-2020</strain>
        <tissue evidence="1">Muscle</tissue>
    </source>
</reference>
<accession>A0A9D3XL33</accession>
<gene>
    <name evidence="1" type="ORF">KIL84_005522</name>
</gene>
<dbReference type="InterPro" id="IPR036291">
    <property type="entry name" value="NAD(P)-bd_dom_sf"/>
</dbReference>
<dbReference type="PANTHER" id="PTHR43544:SF38">
    <property type="entry name" value="C-FACTOR-RELATED"/>
    <property type="match status" value="1"/>
</dbReference>
<protein>
    <recommendedName>
        <fullName evidence="3">C-factor-like</fullName>
    </recommendedName>
</protein>
<dbReference type="InterPro" id="IPR002347">
    <property type="entry name" value="SDR_fam"/>
</dbReference>
<dbReference type="PRINTS" id="PR00081">
    <property type="entry name" value="GDHRDH"/>
</dbReference>
<dbReference type="CDD" id="cd05325">
    <property type="entry name" value="carb_red_sniffer_like_SDR_c"/>
    <property type="match status" value="1"/>
</dbReference>
<dbReference type="GO" id="GO:0005737">
    <property type="term" value="C:cytoplasm"/>
    <property type="evidence" value="ECO:0007669"/>
    <property type="project" value="TreeGrafter"/>
</dbReference>